<evidence type="ECO:0000313" key="3">
    <source>
        <dbReference type="Proteomes" id="UP000323144"/>
    </source>
</evidence>
<keyword evidence="3" id="KW-1185">Reference proteome</keyword>
<feature type="transmembrane region" description="Helical" evidence="1">
    <location>
        <begin position="97"/>
        <end position="123"/>
    </location>
</feature>
<dbReference type="KEGG" id="schi:SCHIN_v1c03750"/>
<sequence>MKSLIKFNYSRIFFSKIFWISFASLFLFSVVMWSVWSNLKYDSYYKHAIYYQWTTFVLWLLFICAFTIWTTSNFILTDIDNGIFSLEIRKGLDHKTIVWVKILISKTISWSAICLGMLLFFVIVKISAPLNNDYFLKGYIPGYTALIAADIFFTGICVLVGSFLKMKVMLSVSAFLATLLSLSPAFAILHVEFLLNSEISVEYKNINSLKIQSLAKENPKGIVNFMFSELAKLKEETIFDLKEKPNSSTDLKGDEAFKKIEEYFKEAHYEVWGVIYYYINFGYVLDLEFLFNENEKISKNTEFKLSDSFKSSDLYKFYELSNLKNAKGNFKDTLFNGYSKKNLSGKNQLNDYIKFLTSKDTITSLETTLGLENIKDEIIEIKEIIKHEIAFFEVSLKDGTEEGGRKNIINFNDNFSQSIGYEHISYWWLHSWIVNLLDYQEELSIRDGNQMFMMFLTYFIGKAAKLNPDRENVDYSNSVYQIIQNDPFSLRKVYLVNPFMSLVFMSLYTVRSNDVGLNNVLMKNLNSWLILQDIKLIQNPKWINQQRELIEPYSPLEDVPTIDYEESNVVLRSGVYYISYLFFGLTFLLIGHFIYIRKVKP</sequence>
<evidence type="ECO:0000313" key="2">
    <source>
        <dbReference type="EMBL" id="QEH61572.1"/>
    </source>
</evidence>
<organism evidence="2 3">
    <name type="scientific">Spiroplasma chinense</name>
    <dbReference type="NCBI Taxonomy" id="216932"/>
    <lineage>
        <taxon>Bacteria</taxon>
        <taxon>Bacillati</taxon>
        <taxon>Mycoplasmatota</taxon>
        <taxon>Mollicutes</taxon>
        <taxon>Entomoplasmatales</taxon>
        <taxon>Spiroplasmataceae</taxon>
        <taxon>Spiroplasma</taxon>
    </lineage>
</organism>
<feature type="transmembrane region" description="Helical" evidence="1">
    <location>
        <begin position="143"/>
        <end position="164"/>
    </location>
</feature>
<dbReference type="AlphaFoldDB" id="A0A5B9Y689"/>
<gene>
    <name evidence="2" type="ORF">SCHIN_v1c03750</name>
</gene>
<feature type="transmembrane region" description="Helical" evidence="1">
    <location>
        <begin position="56"/>
        <end position="76"/>
    </location>
</feature>
<feature type="transmembrane region" description="Helical" evidence="1">
    <location>
        <begin position="12"/>
        <end position="36"/>
    </location>
</feature>
<name>A0A5B9Y689_9MOLU</name>
<accession>A0A5B9Y689</accession>
<keyword evidence="1" id="KW-0812">Transmembrane</keyword>
<keyword evidence="1" id="KW-1133">Transmembrane helix</keyword>
<feature type="transmembrane region" description="Helical" evidence="1">
    <location>
        <begin position="575"/>
        <end position="596"/>
    </location>
</feature>
<feature type="transmembrane region" description="Helical" evidence="1">
    <location>
        <begin position="176"/>
        <end position="195"/>
    </location>
</feature>
<reference evidence="2 3" key="1">
    <citation type="submission" date="2019-08" db="EMBL/GenBank/DDBJ databases">
        <title>Complete genome sequence of Spiroplasma chinense CCH (DSM 19755).</title>
        <authorList>
            <person name="Shen H.-Y."/>
            <person name="Lin Y.-C."/>
            <person name="Chou L."/>
            <person name="Kuo C.-H."/>
        </authorList>
    </citation>
    <scope>NUCLEOTIDE SEQUENCE [LARGE SCALE GENOMIC DNA]</scope>
    <source>
        <strain evidence="2 3">CCH</strain>
    </source>
</reference>
<evidence type="ECO:0000256" key="1">
    <source>
        <dbReference type="SAM" id="Phobius"/>
    </source>
</evidence>
<proteinExistence type="predicted"/>
<protein>
    <submittedName>
        <fullName evidence="2">Uncharacterized protein</fullName>
    </submittedName>
</protein>
<keyword evidence="1" id="KW-0472">Membrane</keyword>
<dbReference type="Proteomes" id="UP000323144">
    <property type="component" value="Chromosome"/>
</dbReference>
<dbReference type="EMBL" id="CP043026">
    <property type="protein sequence ID" value="QEH61572.1"/>
    <property type="molecule type" value="Genomic_DNA"/>
</dbReference>